<protein>
    <submittedName>
        <fullName evidence="1">Uncharacterized protein</fullName>
    </submittedName>
</protein>
<dbReference type="AlphaFoldDB" id="A0A5C8E9K2"/>
<reference evidence="1 2" key="1">
    <citation type="journal article" date="1992" name="Lakartidningen">
        <title>[Penicillin V and not amoxicillin is the first choice preparation in acute otitis].</title>
        <authorList>
            <person name="Kamme C."/>
            <person name="Lundgren K."/>
            <person name="Prellner K."/>
        </authorList>
    </citation>
    <scope>NUCLEOTIDE SEQUENCE [LARGE SCALE GENOMIC DNA]</scope>
    <source>
        <strain evidence="1 2">PC5538III-lc</strain>
    </source>
</reference>
<organism evidence="1 2">
    <name type="scientific">Brachyspira aalborgi</name>
    <dbReference type="NCBI Taxonomy" id="29522"/>
    <lineage>
        <taxon>Bacteria</taxon>
        <taxon>Pseudomonadati</taxon>
        <taxon>Spirochaetota</taxon>
        <taxon>Spirochaetia</taxon>
        <taxon>Brachyspirales</taxon>
        <taxon>Brachyspiraceae</taxon>
        <taxon>Brachyspira</taxon>
    </lineage>
</organism>
<comment type="caution">
    <text evidence="1">The sequence shown here is derived from an EMBL/GenBank/DDBJ whole genome shotgun (WGS) entry which is preliminary data.</text>
</comment>
<dbReference type="RefSeq" id="WP_147736077.1">
    <property type="nucleotide sequence ID" value="NZ_SAXX01000007.1"/>
</dbReference>
<name>A0A5C8E9K2_9SPIR</name>
<evidence type="ECO:0000313" key="1">
    <source>
        <dbReference type="EMBL" id="TXJ34098.1"/>
    </source>
</evidence>
<sequence>MEDNNILKISSTLGKVDVLKSKNELQGGDNYLILTAYQSDTDKLMDYLKKLESSFGVSFTIAKDIDLYNNDKYTSFYCKINQDNINKISEYIYDYNNDSKITLLTNIYSLNNYISDFVNRIKNYKIYKVNKSDDDEDSVSYYLHDFNNVKFLVITYMDQVSYIYVDRFVKITELELSKFQHVDKSIYENVDEDTEMLVQHLKNNVADTVPYPIVSELFGL</sequence>
<dbReference type="Proteomes" id="UP000324707">
    <property type="component" value="Unassembled WGS sequence"/>
</dbReference>
<accession>A0A5C8E9K2</accession>
<evidence type="ECO:0000313" key="2">
    <source>
        <dbReference type="Proteomes" id="UP000324707"/>
    </source>
</evidence>
<dbReference type="EMBL" id="SAXX01000007">
    <property type="protein sequence ID" value="TXJ34098.1"/>
    <property type="molecule type" value="Genomic_DNA"/>
</dbReference>
<gene>
    <name evidence="1" type="ORF">EPJ69_02985</name>
</gene>
<proteinExistence type="predicted"/>